<reference evidence="3 4" key="1">
    <citation type="submission" date="2020-01" db="EMBL/GenBank/DDBJ databases">
        <authorList>
            <consortium name="DOE Joint Genome Institute"/>
            <person name="Haridas S."/>
            <person name="Albert R."/>
            <person name="Binder M."/>
            <person name="Bloem J."/>
            <person name="Labutti K."/>
            <person name="Salamov A."/>
            <person name="Andreopoulos B."/>
            <person name="Baker S.E."/>
            <person name="Barry K."/>
            <person name="Bills G."/>
            <person name="Bluhm B.H."/>
            <person name="Cannon C."/>
            <person name="Castanera R."/>
            <person name="Culley D.E."/>
            <person name="Daum C."/>
            <person name="Ezra D."/>
            <person name="Gonzalez J.B."/>
            <person name="Henrissat B."/>
            <person name="Kuo A."/>
            <person name="Liang C."/>
            <person name="Lipzen A."/>
            <person name="Lutzoni F."/>
            <person name="Magnuson J."/>
            <person name="Mondo S."/>
            <person name="Nolan M."/>
            <person name="Ohm R."/>
            <person name="Pangilinan J."/>
            <person name="Park H.-J.H."/>
            <person name="Ramirez L."/>
            <person name="Alfaro M."/>
            <person name="Sun H."/>
            <person name="Tritt A."/>
            <person name="Yoshinaga Y."/>
            <person name="Zwiers L.-H.L."/>
            <person name="Turgeon B.G."/>
            <person name="Goodwin S.B."/>
            <person name="Spatafora J.W."/>
            <person name="Crous P.W."/>
            <person name="Grigoriev I.V."/>
        </authorList>
    </citation>
    <scope>NUCLEOTIDE SEQUENCE [LARGE SCALE GENOMIC DNA]</scope>
    <source>
        <strain evidence="3 4">CBS 611.86</strain>
    </source>
</reference>
<feature type="compositionally biased region" description="Basic and acidic residues" evidence="1">
    <location>
        <begin position="270"/>
        <end position="303"/>
    </location>
</feature>
<evidence type="ECO:0000313" key="3">
    <source>
        <dbReference type="EMBL" id="KAF2867890.1"/>
    </source>
</evidence>
<accession>A0A7C8I8K2</accession>
<feature type="compositionally biased region" description="Polar residues" evidence="1">
    <location>
        <begin position="374"/>
        <end position="414"/>
    </location>
</feature>
<dbReference type="SMART" id="SM00355">
    <property type="entry name" value="ZnF_C2H2"/>
    <property type="match status" value="3"/>
</dbReference>
<feature type="compositionally biased region" description="Polar residues" evidence="1">
    <location>
        <begin position="238"/>
        <end position="253"/>
    </location>
</feature>
<dbReference type="InterPro" id="IPR036236">
    <property type="entry name" value="Znf_C2H2_sf"/>
</dbReference>
<evidence type="ECO:0000259" key="2">
    <source>
        <dbReference type="SMART" id="SM00355"/>
    </source>
</evidence>
<feature type="compositionally biased region" description="Polar residues" evidence="1">
    <location>
        <begin position="343"/>
        <end position="353"/>
    </location>
</feature>
<gene>
    <name evidence="3" type="ORF">BDV95DRAFT_501891</name>
</gene>
<comment type="caution">
    <text evidence="3">The sequence shown here is derived from an EMBL/GenBank/DDBJ whole genome shotgun (WGS) entry which is preliminary data.</text>
</comment>
<dbReference type="OrthoDB" id="6077919at2759"/>
<feature type="region of interest" description="Disordered" evidence="1">
    <location>
        <begin position="1"/>
        <end position="353"/>
    </location>
</feature>
<feature type="compositionally biased region" description="Polar residues" evidence="1">
    <location>
        <begin position="36"/>
        <end position="47"/>
    </location>
</feature>
<evidence type="ECO:0000313" key="4">
    <source>
        <dbReference type="Proteomes" id="UP000481861"/>
    </source>
</evidence>
<name>A0A7C8I8K2_9PLEO</name>
<dbReference type="SUPFAM" id="SSF57667">
    <property type="entry name" value="beta-beta-alpha zinc fingers"/>
    <property type="match status" value="1"/>
</dbReference>
<feature type="domain" description="C2H2-type" evidence="2">
    <location>
        <begin position="515"/>
        <end position="540"/>
    </location>
</feature>
<dbReference type="Gene3D" id="3.30.160.60">
    <property type="entry name" value="Classic Zinc Finger"/>
    <property type="match status" value="1"/>
</dbReference>
<dbReference type="EMBL" id="JAADJZ010000021">
    <property type="protein sequence ID" value="KAF2867890.1"/>
    <property type="molecule type" value="Genomic_DNA"/>
</dbReference>
<dbReference type="GO" id="GO:0006357">
    <property type="term" value="P:regulation of transcription by RNA polymerase II"/>
    <property type="evidence" value="ECO:0007669"/>
    <property type="project" value="TreeGrafter"/>
</dbReference>
<protein>
    <recommendedName>
        <fullName evidence="2">C2H2-type domain-containing protein</fullName>
    </recommendedName>
</protein>
<feature type="domain" description="C2H2-type" evidence="2">
    <location>
        <begin position="450"/>
        <end position="475"/>
    </location>
</feature>
<feature type="compositionally biased region" description="Basic and acidic residues" evidence="1">
    <location>
        <begin position="159"/>
        <end position="181"/>
    </location>
</feature>
<feature type="region of interest" description="Disordered" evidence="1">
    <location>
        <begin position="542"/>
        <end position="571"/>
    </location>
</feature>
<sequence>MSLNYDSDDAFPRSPGLAPVRPKATPSPSPPPIVTQRVTISSTAQNVSPPSSRRRKKPNRRKTRPSQGDFVLIRIMDPNQPDIARQVGERALNSDSGSEADDEDMEERSQTGDPPPPQSEARSTQRDTPPVDLRATAQKALDRDVRQTSPATSKFPPPFHRDSAVELDNQPHTHLEADTDASHTSSAESLPNGLRVEINRLNSESPANRFSHPGAATTNPSSEHNGSLTNGAPPEDSLATSPNLRELTISQSRGPPGQKLPALQNPNSPSHDDPTGSPNQERRLPSFRHLSELAETARSEQEINRVNGFPHRPSVSSTGQSPTSVRNLSISSRSPASAFPPLSATSPISANSEIQTRDPFLRAGQHLTLFSARRPSQASDNGPYSATIHSASTTNDSYQSSDGLSPGTQSTPIDRQTHRMSIDGTLASRTLPPPVGPNIQHIPPHGSGGFKCDHAGCTAPPFQTQYLLNSHANVHSQNRPHYCPVTGCPRSEGGKGFKRKNEMIRHGLVHASPGYVCPFCPDREHKYPRPDNLQRHVRVHHVDKDKDDAQLRDVLAQRPEGGSRGRRRRVS</sequence>
<dbReference type="PANTHER" id="PTHR46179:SF19">
    <property type="entry name" value="C2H2 FINGER DOMAIN TRANSCRIPTION FACTOR (EUROFUNG)-RELATED"/>
    <property type="match status" value="1"/>
</dbReference>
<organism evidence="3 4">
    <name type="scientific">Massariosphaeria phaeospora</name>
    <dbReference type="NCBI Taxonomy" id="100035"/>
    <lineage>
        <taxon>Eukaryota</taxon>
        <taxon>Fungi</taxon>
        <taxon>Dikarya</taxon>
        <taxon>Ascomycota</taxon>
        <taxon>Pezizomycotina</taxon>
        <taxon>Dothideomycetes</taxon>
        <taxon>Pleosporomycetidae</taxon>
        <taxon>Pleosporales</taxon>
        <taxon>Pleosporales incertae sedis</taxon>
        <taxon>Massariosphaeria</taxon>
    </lineage>
</organism>
<feature type="domain" description="C2H2-type" evidence="2">
    <location>
        <begin position="481"/>
        <end position="510"/>
    </location>
</feature>
<dbReference type="InterPro" id="IPR051061">
    <property type="entry name" value="Zinc_finger_trans_reg"/>
</dbReference>
<feature type="compositionally biased region" description="Polar residues" evidence="1">
    <location>
        <begin position="216"/>
        <end position="230"/>
    </location>
</feature>
<dbReference type="PANTHER" id="PTHR46179">
    <property type="entry name" value="ZINC FINGER PROTEIN"/>
    <property type="match status" value="1"/>
</dbReference>
<proteinExistence type="predicted"/>
<dbReference type="InterPro" id="IPR013087">
    <property type="entry name" value="Znf_C2H2_type"/>
</dbReference>
<dbReference type="AlphaFoldDB" id="A0A7C8I8K2"/>
<keyword evidence="4" id="KW-1185">Reference proteome</keyword>
<feature type="compositionally biased region" description="Basic and acidic residues" evidence="1">
    <location>
        <begin position="542"/>
        <end position="551"/>
    </location>
</feature>
<dbReference type="Proteomes" id="UP000481861">
    <property type="component" value="Unassembled WGS sequence"/>
</dbReference>
<feature type="compositionally biased region" description="Basic residues" evidence="1">
    <location>
        <begin position="52"/>
        <end position="64"/>
    </location>
</feature>
<dbReference type="GO" id="GO:0005634">
    <property type="term" value="C:nucleus"/>
    <property type="evidence" value="ECO:0007669"/>
    <property type="project" value="TreeGrafter"/>
</dbReference>
<feature type="region of interest" description="Disordered" evidence="1">
    <location>
        <begin position="373"/>
        <end position="415"/>
    </location>
</feature>
<evidence type="ECO:0000256" key="1">
    <source>
        <dbReference type="SAM" id="MobiDB-lite"/>
    </source>
</evidence>
<feature type="compositionally biased region" description="Polar residues" evidence="1">
    <location>
        <begin position="314"/>
        <end position="335"/>
    </location>
</feature>